<evidence type="ECO:0000313" key="3">
    <source>
        <dbReference type="Proteomes" id="UP000190541"/>
    </source>
</evidence>
<feature type="domain" description="Glycosyltransferase 2-like" evidence="1">
    <location>
        <begin position="5"/>
        <end position="143"/>
    </location>
</feature>
<dbReference type="PANTHER" id="PTHR22916:SF67">
    <property type="entry name" value="COLANIC ACID BIOSYNTHESIS GLYCOSYL TRANSFERASE WCAE-RELATED"/>
    <property type="match status" value="1"/>
</dbReference>
<dbReference type="Gene3D" id="3.90.550.10">
    <property type="entry name" value="Spore Coat Polysaccharide Biosynthesis Protein SpsA, Chain A"/>
    <property type="match status" value="1"/>
</dbReference>
<dbReference type="Proteomes" id="UP000190541">
    <property type="component" value="Unassembled WGS sequence"/>
</dbReference>
<name>A0A1T5DFT9_9SPHI</name>
<dbReference type="GO" id="GO:0016758">
    <property type="term" value="F:hexosyltransferase activity"/>
    <property type="evidence" value="ECO:0007669"/>
    <property type="project" value="UniProtKB-ARBA"/>
</dbReference>
<protein>
    <submittedName>
        <fullName evidence="2">Glycosyltransferase involved in cell wall bisynthesis</fullName>
    </submittedName>
</protein>
<keyword evidence="3" id="KW-1185">Reference proteome</keyword>
<evidence type="ECO:0000313" key="2">
    <source>
        <dbReference type="EMBL" id="SKB70559.1"/>
    </source>
</evidence>
<dbReference type="AlphaFoldDB" id="A0A1T5DFT9"/>
<dbReference type="PANTHER" id="PTHR22916">
    <property type="entry name" value="GLYCOSYLTRANSFERASE"/>
    <property type="match status" value="1"/>
</dbReference>
<organism evidence="2 3">
    <name type="scientific">Parapedobacter luteus</name>
    <dbReference type="NCBI Taxonomy" id="623280"/>
    <lineage>
        <taxon>Bacteria</taxon>
        <taxon>Pseudomonadati</taxon>
        <taxon>Bacteroidota</taxon>
        <taxon>Sphingobacteriia</taxon>
        <taxon>Sphingobacteriales</taxon>
        <taxon>Sphingobacteriaceae</taxon>
        <taxon>Parapedobacter</taxon>
    </lineage>
</organism>
<proteinExistence type="predicted"/>
<keyword evidence="2" id="KW-0808">Transferase</keyword>
<dbReference type="EMBL" id="FUYS01000006">
    <property type="protein sequence ID" value="SKB70559.1"/>
    <property type="molecule type" value="Genomic_DNA"/>
</dbReference>
<dbReference type="STRING" id="623280.SAMN05660226_02787"/>
<dbReference type="InterPro" id="IPR001173">
    <property type="entry name" value="Glyco_trans_2-like"/>
</dbReference>
<dbReference type="RefSeq" id="WP_262497474.1">
    <property type="nucleotide sequence ID" value="NZ_FUYS01000006.1"/>
</dbReference>
<reference evidence="2 3" key="1">
    <citation type="submission" date="2017-02" db="EMBL/GenBank/DDBJ databases">
        <authorList>
            <person name="Peterson S.W."/>
        </authorList>
    </citation>
    <scope>NUCLEOTIDE SEQUENCE [LARGE SCALE GENOMIC DNA]</scope>
    <source>
        <strain evidence="2 3">DSM 22899</strain>
    </source>
</reference>
<dbReference type="Pfam" id="PF00535">
    <property type="entry name" value="Glycos_transf_2"/>
    <property type="match status" value="1"/>
</dbReference>
<dbReference type="CDD" id="cd06433">
    <property type="entry name" value="GT_2_WfgS_like"/>
    <property type="match status" value="1"/>
</dbReference>
<gene>
    <name evidence="2" type="ORF">SAMN05660226_02787</name>
</gene>
<dbReference type="InterPro" id="IPR029044">
    <property type="entry name" value="Nucleotide-diphossugar_trans"/>
</dbReference>
<accession>A0A1T5DFT9</accession>
<sequence>MPKLSVITINFNNLFGLKKTIESVINQTFREFEYVIIDGGSTDGSRELIEANRDKITYWVSEPDGGIYNAMNKGTQKATGDFIIYMNSGDYFYDDNVLSNIIPFLNAENDIVYGDLVIVEPNRSWVKKYNEKLNFPYFIRDTLPHQGSFIRTSLLHKQQGPYDERLSICADWKFFIDAVCKLQVKTHYVDYPISYYDYSGLSSKIENREKLLHEKRQLLKEEYAAYYEPFLNMAEENKEMRRLLKSRIVKAYLKIRGLIE</sequence>
<dbReference type="SUPFAM" id="SSF53448">
    <property type="entry name" value="Nucleotide-diphospho-sugar transferases"/>
    <property type="match status" value="1"/>
</dbReference>
<evidence type="ECO:0000259" key="1">
    <source>
        <dbReference type="Pfam" id="PF00535"/>
    </source>
</evidence>